<feature type="region of interest" description="Disordered" evidence="6">
    <location>
        <begin position="83"/>
        <end position="104"/>
    </location>
</feature>
<organism evidence="7 8">
    <name type="scientific">Corvus moneduloides</name>
    <name type="common">New Caledonian crow</name>
    <dbReference type="NCBI Taxonomy" id="1196302"/>
    <lineage>
        <taxon>Eukaryota</taxon>
        <taxon>Metazoa</taxon>
        <taxon>Chordata</taxon>
        <taxon>Craniata</taxon>
        <taxon>Vertebrata</taxon>
        <taxon>Euteleostomi</taxon>
        <taxon>Archelosauria</taxon>
        <taxon>Archosauria</taxon>
        <taxon>Dinosauria</taxon>
        <taxon>Saurischia</taxon>
        <taxon>Theropoda</taxon>
        <taxon>Coelurosauria</taxon>
        <taxon>Aves</taxon>
        <taxon>Neognathae</taxon>
        <taxon>Neoaves</taxon>
        <taxon>Telluraves</taxon>
        <taxon>Australaves</taxon>
        <taxon>Passeriformes</taxon>
        <taxon>Corvoidea</taxon>
        <taxon>Corvidae</taxon>
        <taxon>Corvus</taxon>
    </lineage>
</organism>
<feature type="coiled-coil region" evidence="5">
    <location>
        <begin position="243"/>
        <end position="277"/>
    </location>
</feature>
<dbReference type="Proteomes" id="UP000694553">
    <property type="component" value="Unassembled WGS sequence"/>
</dbReference>
<dbReference type="FunFam" id="1.20.5.500:FF:000001">
    <property type="entry name" value="Type II keratin 23"/>
    <property type="match status" value="1"/>
</dbReference>
<feature type="compositionally biased region" description="Polar residues" evidence="6">
    <location>
        <begin position="84"/>
        <end position="99"/>
    </location>
</feature>
<protein>
    <submittedName>
        <fullName evidence="7">Uncharacterized protein</fullName>
    </submittedName>
</protein>
<comment type="similarity">
    <text evidence="4">Belongs to the intermediate filament family.</text>
</comment>
<dbReference type="OMA" id="DIMYANR"/>
<dbReference type="SUPFAM" id="SSF64593">
    <property type="entry name" value="Intermediate filament protein, coiled coil region"/>
    <property type="match status" value="2"/>
</dbReference>
<evidence type="ECO:0000313" key="8">
    <source>
        <dbReference type="Proteomes" id="UP000694553"/>
    </source>
</evidence>
<proteinExistence type="inferred from homology"/>
<accession>A0A8C3DJE0</accession>
<dbReference type="InterPro" id="IPR039008">
    <property type="entry name" value="IF_rod_dom"/>
</dbReference>
<dbReference type="Ensembl" id="ENSCMUT00000006968.2">
    <property type="protein sequence ID" value="ENSCMUP00000006464.1"/>
    <property type="gene ID" value="ENSCMUG00000004291.2"/>
</dbReference>
<evidence type="ECO:0000256" key="4">
    <source>
        <dbReference type="RuleBase" id="RU000685"/>
    </source>
</evidence>
<evidence type="ECO:0000256" key="5">
    <source>
        <dbReference type="SAM" id="Coils"/>
    </source>
</evidence>
<reference evidence="7" key="2">
    <citation type="submission" date="2025-08" db="UniProtKB">
        <authorList>
            <consortium name="Ensembl"/>
        </authorList>
    </citation>
    <scope>IDENTIFICATION</scope>
</reference>
<keyword evidence="1" id="KW-0416">Keratin</keyword>
<dbReference type="GO" id="GO:0005882">
    <property type="term" value="C:intermediate filament"/>
    <property type="evidence" value="ECO:0007669"/>
    <property type="project" value="UniProtKB-KW"/>
</dbReference>
<evidence type="ECO:0000256" key="2">
    <source>
        <dbReference type="ARBA" id="ARBA00022754"/>
    </source>
</evidence>
<evidence type="ECO:0000256" key="3">
    <source>
        <dbReference type="ARBA" id="ARBA00023054"/>
    </source>
</evidence>
<gene>
    <name evidence="7" type="primary">LOC116455954</name>
</gene>
<dbReference type="InterPro" id="IPR002957">
    <property type="entry name" value="Keratin_I"/>
</dbReference>
<dbReference type="Pfam" id="PF00038">
    <property type="entry name" value="Filament"/>
    <property type="match status" value="1"/>
</dbReference>
<dbReference type="Gene3D" id="1.20.5.1160">
    <property type="entry name" value="Vasodilator-stimulated phosphoprotein"/>
    <property type="match status" value="1"/>
</dbReference>
<evidence type="ECO:0000256" key="1">
    <source>
        <dbReference type="ARBA" id="ARBA00022744"/>
    </source>
</evidence>
<dbReference type="SMART" id="SM01391">
    <property type="entry name" value="Filament"/>
    <property type="match status" value="1"/>
</dbReference>
<dbReference type="PANTHER" id="PTHR23239">
    <property type="entry name" value="INTERMEDIATE FILAMENT"/>
    <property type="match status" value="1"/>
</dbReference>
<dbReference type="PRINTS" id="PR01248">
    <property type="entry name" value="TYPE1KERATIN"/>
</dbReference>
<dbReference type="FunFam" id="1.20.5.170:FF:000002">
    <property type="entry name" value="Type I keratin KA11"/>
    <property type="match status" value="1"/>
</dbReference>
<dbReference type="Gene3D" id="1.20.5.170">
    <property type="match status" value="1"/>
</dbReference>
<name>A0A8C3DJE0_CORMO</name>
<dbReference type="GO" id="GO:0045109">
    <property type="term" value="P:intermediate filament organization"/>
    <property type="evidence" value="ECO:0007669"/>
    <property type="project" value="TreeGrafter"/>
</dbReference>
<evidence type="ECO:0000313" key="7">
    <source>
        <dbReference type="Ensembl" id="ENSCMUP00000006464.1"/>
    </source>
</evidence>
<dbReference type="PROSITE" id="PS51842">
    <property type="entry name" value="IF_ROD_2"/>
    <property type="match status" value="1"/>
</dbReference>
<dbReference type="FunFam" id="1.20.5.1160:FF:000002">
    <property type="entry name" value="Type I keratin 10"/>
    <property type="match status" value="1"/>
</dbReference>
<dbReference type="GO" id="GO:0030855">
    <property type="term" value="P:epithelial cell differentiation"/>
    <property type="evidence" value="ECO:0007669"/>
    <property type="project" value="TreeGrafter"/>
</dbReference>
<dbReference type="Gene3D" id="1.20.5.500">
    <property type="entry name" value="Single helix bin"/>
    <property type="match status" value="1"/>
</dbReference>
<feature type="coiled-coil region" evidence="5">
    <location>
        <begin position="416"/>
        <end position="536"/>
    </location>
</feature>
<evidence type="ECO:0000256" key="6">
    <source>
        <dbReference type="SAM" id="MobiDB-lite"/>
    </source>
</evidence>
<dbReference type="PANTHER" id="PTHR23239:SF372">
    <property type="entry name" value="IF ROD DOMAIN-CONTAINING PROTEIN"/>
    <property type="match status" value="1"/>
</dbReference>
<dbReference type="GO" id="GO:0005198">
    <property type="term" value="F:structural molecule activity"/>
    <property type="evidence" value="ECO:0007669"/>
    <property type="project" value="InterPro"/>
</dbReference>
<keyword evidence="8" id="KW-1185">Reference proteome</keyword>
<keyword evidence="2 4" id="KW-0403">Intermediate filament</keyword>
<sequence length="587" mass="64039">MYNCCGVSFPGHSWVSSGFCVTVVELSSQVRPDDSGSNIFDVVLKHASVNQSIFLLWDFWRQTPLGNYFRLKKKNHLLARSQGGRINNPSPVAQSTGTGINRGPGDRGITVGSCSDLSTCLVLCRLCTRTMSCAVRQVVTTCAQGRGSAGSNVAGTGRRVSSASSGRHAAYDLGAVVGSFSGGSVSEGLLGKQLSTGSAAGGSFGATQRACSALGFSGGGICTRGGGGFPRAGAGCGDGILFANNEKATMQNLNDRLASYLDKVRLLEGDNADLECKIREWYAKVGPSCEPRDYSCYHKEIEDLQNQILCAAMETNKILLNIDNNRMTADDFRVKYETECGLRQNVDADICNLRPVLDQLASCKTDLQLQCEALTEEMCCLKTNHEEEMSCLRKQATGDVSVEVNACPGPDLRKILEDLRCQYETLMERNRKETEQWYACKVEEVNLEVVTSSQEIESSNKQVTELRRQLQALEINVQAQLTMKENLESSLTETECRYNKYLAELQNQISCVEQRLAEIRAEMECQNQEYKTLLDVKCRLEQEIQTYHCLLEGGQHDIIGSAGRGVGATSAGRSAGLKASLCQPCLP</sequence>
<keyword evidence="3 5" id="KW-0175">Coiled coil</keyword>
<dbReference type="PROSITE" id="PS00226">
    <property type="entry name" value="IF_ROD_1"/>
    <property type="match status" value="1"/>
</dbReference>
<reference evidence="8" key="1">
    <citation type="submission" date="2019-10" db="EMBL/GenBank/DDBJ databases">
        <title>Corvus moneduloides (New Caledonian crow) genome, bCorMon1, primary haplotype.</title>
        <authorList>
            <person name="Rutz C."/>
            <person name="Fungtammasan C."/>
            <person name="Mountcastle J."/>
            <person name="Formenti G."/>
            <person name="Chow W."/>
            <person name="Howe K."/>
            <person name="Steele M.P."/>
            <person name="Fernandes J."/>
            <person name="Gilbert M.T.P."/>
            <person name="Fedrigo O."/>
            <person name="Jarvis E.D."/>
            <person name="Gemmell N."/>
        </authorList>
    </citation>
    <scope>NUCLEOTIDE SEQUENCE [LARGE SCALE GENOMIC DNA]</scope>
</reference>
<dbReference type="AlphaFoldDB" id="A0A8C3DJE0"/>
<reference evidence="7" key="3">
    <citation type="submission" date="2025-09" db="UniProtKB">
        <authorList>
            <consortium name="Ensembl"/>
        </authorList>
    </citation>
    <scope>IDENTIFICATION</scope>
</reference>
<dbReference type="InterPro" id="IPR018039">
    <property type="entry name" value="IF_conserved"/>
</dbReference>